<organism evidence="1 2">
    <name type="scientific">Riccia fluitans</name>
    <dbReference type="NCBI Taxonomy" id="41844"/>
    <lineage>
        <taxon>Eukaryota</taxon>
        <taxon>Viridiplantae</taxon>
        <taxon>Streptophyta</taxon>
        <taxon>Embryophyta</taxon>
        <taxon>Marchantiophyta</taxon>
        <taxon>Marchantiopsida</taxon>
        <taxon>Marchantiidae</taxon>
        <taxon>Marchantiales</taxon>
        <taxon>Ricciaceae</taxon>
        <taxon>Riccia</taxon>
    </lineage>
</organism>
<dbReference type="AlphaFoldDB" id="A0ABD1YV43"/>
<name>A0ABD1YV43_9MARC</name>
<reference evidence="1 2" key="1">
    <citation type="submission" date="2024-09" db="EMBL/GenBank/DDBJ databases">
        <title>Chromosome-scale assembly of Riccia fluitans.</title>
        <authorList>
            <person name="Paukszto L."/>
            <person name="Sawicki J."/>
            <person name="Karawczyk K."/>
            <person name="Piernik-Szablinska J."/>
            <person name="Szczecinska M."/>
            <person name="Mazdziarz M."/>
        </authorList>
    </citation>
    <scope>NUCLEOTIDE SEQUENCE [LARGE SCALE GENOMIC DNA]</scope>
    <source>
        <strain evidence="1">Rf_01</strain>
        <tissue evidence="1">Aerial parts of the thallus</tissue>
    </source>
</reference>
<evidence type="ECO:0000313" key="2">
    <source>
        <dbReference type="Proteomes" id="UP001605036"/>
    </source>
</evidence>
<accession>A0ABD1YV43</accession>
<dbReference type="EMBL" id="JBHFFA010000003">
    <property type="protein sequence ID" value="KAL2634639.1"/>
    <property type="molecule type" value="Genomic_DNA"/>
</dbReference>
<dbReference type="Proteomes" id="UP001605036">
    <property type="component" value="Unassembled WGS sequence"/>
</dbReference>
<protein>
    <submittedName>
        <fullName evidence="1">Uncharacterized protein</fullName>
    </submittedName>
</protein>
<proteinExistence type="predicted"/>
<gene>
    <name evidence="1" type="ORF">R1flu_006118</name>
</gene>
<comment type="caution">
    <text evidence="1">The sequence shown here is derived from an EMBL/GenBank/DDBJ whole genome shotgun (WGS) entry which is preliminary data.</text>
</comment>
<sequence length="191" mass="21855">MGRLQDCPGIQLLESWSSSLWLLFPVLCIKSLPLCVFCRDLEELFYPSQVRAWALSFLFIRWSTKCLASNSGSSCWKEWSDSQDEEDPRLFRCRFRLLYLLINALSGDVSTTSCIAEDIYMSKLWPPMWHAAAATERKKLGPTWKVRFTALNRLGCDAETRINWLGHLGEIKCDSRRSTSMIATAADYNGP</sequence>
<keyword evidence="2" id="KW-1185">Reference proteome</keyword>
<evidence type="ECO:0000313" key="1">
    <source>
        <dbReference type="EMBL" id="KAL2634639.1"/>
    </source>
</evidence>